<proteinExistence type="predicted"/>
<reference evidence="5 6" key="1">
    <citation type="journal article" date="2019" name="Nat. Med.">
        <title>A library of human gut bacterial isolates paired with longitudinal multiomics data enables mechanistic microbiome research.</title>
        <authorList>
            <person name="Poyet M."/>
            <person name="Groussin M."/>
            <person name="Gibbons S.M."/>
            <person name="Avila-Pacheco J."/>
            <person name="Jiang X."/>
            <person name="Kearney S.M."/>
            <person name="Perrotta A.R."/>
            <person name="Berdy B."/>
            <person name="Zhao S."/>
            <person name="Lieberman T.D."/>
            <person name="Swanson P.K."/>
            <person name="Smith M."/>
            <person name="Roesemann S."/>
            <person name="Alexander J.E."/>
            <person name="Rich S.A."/>
            <person name="Livny J."/>
            <person name="Vlamakis H."/>
            <person name="Clish C."/>
            <person name="Bullock K."/>
            <person name="Deik A."/>
            <person name="Scott J."/>
            <person name="Pierce K.A."/>
            <person name="Xavier R.J."/>
            <person name="Alm E.J."/>
        </authorList>
    </citation>
    <scope>NUCLEOTIDE SEQUENCE [LARGE SCALE GENOMIC DNA]</scope>
    <source>
        <strain evidence="5 6">BIOML-A198</strain>
    </source>
</reference>
<dbReference type="RefSeq" id="WP_006784800.1">
    <property type="nucleotide sequence ID" value="NZ_CABJBH010000021.1"/>
</dbReference>
<keyword evidence="1" id="KW-0678">Repressor</keyword>
<dbReference type="GeneID" id="60058777"/>
<evidence type="ECO:0000313" key="5">
    <source>
        <dbReference type="EMBL" id="MTK20019.1"/>
    </source>
</evidence>
<keyword evidence="4" id="KW-0804">Transcription</keyword>
<evidence type="ECO:0000256" key="2">
    <source>
        <dbReference type="ARBA" id="ARBA00023015"/>
    </source>
</evidence>
<dbReference type="InterPro" id="IPR009057">
    <property type="entry name" value="Homeodomain-like_sf"/>
</dbReference>
<comment type="caution">
    <text evidence="5">The sequence shown here is derived from an EMBL/GenBank/DDBJ whole genome shotgun (WGS) entry which is preliminary data.</text>
</comment>
<evidence type="ECO:0000256" key="1">
    <source>
        <dbReference type="ARBA" id="ARBA00022491"/>
    </source>
</evidence>
<dbReference type="InterPro" id="IPR025722">
    <property type="entry name" value="TetR"/>
</dbReference>
<dbReference type="PANTHER" id="PTHR30055">
    <property type="entry name" value="HTH-TYPE TRANSCRIPTIONAL REGULATOR RUTR"/>
    <property type="match status" value="1"/>
</dbReference>
<keyword evidence="3" id="KW-0238">DNA-binding</keyword>
<dbReference type="OrthoDB" id="9814703at2"/>
<dbReference type="SUPFAM" id="SSF46689">
    <property type="entry name" value="Homeodomain-like"/>
    <property type="match status" value="1"/>
</dbReference>
<dbReference type="PANTHER" id="PTHR30055:SF175">
    <property type="entry name" value="HTH-TYPE TRANSCRIPTIONAL REPRESSOR KSTR2"/>
    <property type="match status" value="1"/>
</dbReference>
<name>A0A173S8F1_9FIRM</name>
<keyword evidence="2" id="KW-0805">Transcription regulation</keyword>
<sequence>MDKKRQILITARALFNEKGYHQVKMRDISNELGISVGNLTYHYKKKQDIIQAIHQEVYETLNEEHAVETLSDLMNLLRHMIRTLFNEKYYFNDRTIGDELPEFIEEQGRRSIDVKQNVIDGMKKLRENGLLNVDDESIEVVIQFILLSHIGWILDIKELTEEIEDAYINQHLILLKPYLTEAGLKEYEQLKKR</sequence>
<protein>
    <submittedName>
        <fullName evidence="5">TetR family transcriptional regulator</fullName>
    </submittedName>
</protein>
<dbReference type="AlphaFoldDB" id="A0A173S8F1"/>
<dbReference type="GO" id="GO:0000976">
    <property type="term" value="F:transcription cis-regulatory region binding"/>
    <property type="evidence" value="ECO:0007669"/>
    <property type="project" value="TreeGrafter"/>
</dbReference>
<dbReference type="Gene3D" id="1.10.357.10">
    <property type="entry name" value="Tetracycline Repressor, domain 2"/>
    <property type="match status" value="1"/>
</dbReference>
<dbReference type="GO" id="GO:0003700">
    <property type="term" value="F:DNA-binding transcription factor activity"/>
    <property type="evidence" value="ECO:0007669"/>
    <property type="project" value="TreeGrafter"/>
</dbReference>
<organism evidence="5 6">
    <name type="scientific">Turicibacter sanguinis</name>
    <dbReference type="NCBI Taxonomy" id="154288"/>
    <lineage>
        <taxon>Bacteria</taxon>
        <taxon>Bacillati</taxon>
        <taxon>Bacillota</taxon>
        <taxon>Erysipelotrichia</taxon>
        <taxon>Erysipelotrichales</taxon>
        <taxon>Turicibacteraceae</taxon>
        <taxon>Turicibacter</taxon>
    </lineage>
</organism>
<dbReference type="Pfam" id="PF00440">
    <property type="entry name" value="TetR_N"/>
    <property type="match status" value="1"/>
</dbReference>
<accession>A0A173S8F1</accession>
<evidence type="ECO:0000256" key="4">
    <source>
        <dbReference type="ARBA" id="ARBA00023163"/>
    </source>
</evidence>
<dbReference type="Pfam" id="PF13972">
    <property type="entry name" value="TetR"/>
    <property type="match status" value="1"/>
</dbReference>
<dbReference type="PROSITE" id="PS50977">
    <property type="entry name" value="HTH_TETR_2"/>
    <property type="match status" value="1"/>
</dbReference>
<dbReference type="Proteomes" id="UP000487649">
    <property type="component" value="Unassembled WGS sequence"/>
</dbReference>
<dbReference type="PRINTS" id="PR00455">
    <property type="entry name" value="HTHTETR"/>
</dbReference>
<dbReference type="InterPro" id="IPR050109">
    <property type="entry name" value="HTH-type_TetR-like_transc_reg"/>
</dbReference>
<evidence type="ECO:0000256" key="3">
    <source>
        <dbReference type="ARBA" id="ARBA00023125"/>
    </source>
</evidence>
<gene>
    <name evidence="5" type="ORF">GMA92_01030</name>
</gene>
<dbReference type="InterPro" id="IPR001647">
    <property type="entry name" value="HTH_TetR"/>
</dbReference>
<dbReference type="EMBL" id="WMQE01000002">
    <property type="protein sequence ID" value="MTK20019.1"/>
    <property type="molecule type" value="Genomic_DNA"/>
</dbReference>
<evidence type="ECO:0000313" key="6">
    <source>
        <dbReference type="Proteomes" id="UP000487649"/>
    </source>
</evidence>